<dbReference type="SUPFAM" id="SSF49478">
    <property type="entry name" value="Cna protein B-type domain"/>
    <property type="match status" value="1"/>
</dbReference>
<reference evidence="2 3" key="1">
    <citation type="submission" date="2021-12" db="EMBL/GenBank/DDBJ databases">
        <title>Siccirubricoccus leaddurans sp. nov., a high concentration Zn2+ tolerance bacterium.</title>
        <authorList>
            <person name="Cao Y."/>
        </authorList>
    </citation>
    <scope>NUCLEOTIDE SEQUENCE [LARGE SCALE GENOMIC DNA]</scope>
    <source>
        <strain evidence="2 3">KC 17139</strain>
    </source>
</reference>
<evidence type="ECO:0000313" key="3">
    <source>
        <dbReference type="Proteomes" id="UP001523392"/>
    </source>
</evidence>
<protein>
    <submittedName>
        <fullName evidence="2">DUF4198 domain-containing protein</fullName>
    </submittedName>
</protein>
<dbReference type="EMBL" id="JAFIRR010000103">
    <property type="protein sequence ID" value="MCO6417754.1"/>
    <property type="molecule type" value="Genomic_DNA"/>
</dbReference>
<feature type="signal peptide" evidence="1">
    <location>
        <begin position="1"/>
        <end position="20"/>
    </location>
</feature>
<evidence type="ECO:0000313" key="2">
    <source>
        <dbReference type="EMBL" id="MCO6417754.1"/>
    </source>
</evidence>
<feature type="chain" id="PRO_5045759447" evidence="1">
    <location>
        <begin position="21"/>
        <end position="220"/>
    </location>
</feature>
<dbReference type="Pfam" id="PF10670">
    <property type="entry name" value="DUF4198"/>
    <property type="match status" value="1"/>
</dbReference>
<sequence length="220" mass="24044">MTRWMPLAALLLAASAPAMAHQLWLERDGQTARAYFGEPVENQREKTGGLLDRIPGPRLFAADLAATLPLTRAADHFSAALPAGTGDVRLVEDGLPPFGREEKTRTVMLAREGRSETRHALDLELVPVAAGGNEFTLLLRGQPLPRAEVTLVAPPRWERKLRTDAQGRVRFETPWAGRYVAEAIHTEATPGGSGEGAYARLRYVSTLSFIAEGGIPWTER</sequence>
<comment type="caution">
    <text evidence="2">The sequence shown here is derived from an EMBL/GenBank/DDBJ whole genome shotgun (WGS) entry which is preliminary data.</text>
</comment>
<keyword evidence="1" id="KW-0732">Signal</keyword>
<accession>A0ABT1D798</accession>
<keyword evidence="3" id="KW-1185">Reference proteome</keyword>
<dbReference type="RefSeq" id="WP_252954389.1">
    <property type="nucleotide sequence ID" value="NZ_JAFIRR010000103.1"/>
</dbReference>
<organism evidence="2 3">
    <name type="scientific">Siccirubricoccus soli</name>
    <dbReference type="NCBI Taxonomy" id="2899147"/>
    <lineage>
        <taxon>Bacteria</taxon>
        <taxon>Pseudomonadati</taxon>
        <taxon>Pseudomonadota</taxon>
        <taxon>Alphaproteobacteria</taxon>
        <taxon>Acetobacterales</taxon>
        <taxon>Roseomonadaceae</taxon>
        <taxon>Siccirubricoccus</taxon>
    </lineage>
</organism>
<dbReference type="InterPro" id="IPR019613">
    <property type="entry name" value="DUF4198"/>
</dbReference>
<dbReference type="Proteomes" id="UP001523392">
    <property type="component" value="Unassembled WGS sequence"/>
</dbReference>
<gene>
    <name evidence="2" type="ORF">JYK14_16525</name>
</gene>
<evidence type="ECO:0000256" key="1">
    <source>
        <dbReference type="SAM" id="SignalP"/>
    </source>
</evidence>
<name>A0ABT1D798_9PROT</name>
<proteinExistence type="predicted"/>